<evidence type="ECO:0000256" key="2">
    <source>
        <dbReference type="ARBA" id="ARBA00022473"/>
    </source>
</evidence>
<evidence type="ECO:0000256" key="1">
    <source>
        <dbReference type="ARBA" id="ARBA00004123"/>
    </source>
</evidence>
<feature type="compositionally biased region" description="Basic and acidic residues" evidence="16">
    <location>
        <begin position="647"/>
        <end position="668"/>
    </location>
</feature>
<dbReference type="GO" id="GO:0008270">
    <property type="term" value="F:zinc ion binding"/>
    <property type="evidence" value="ECO:0007669"/>
    <property type="project" value="UniProtKB-KW"/>
</dbReference>
<evidence type="ECO:0000259" key="18">
    <source>
        <dbReference type="PROSITE" id="PS51156"/>
    </source>
</evidence>
<feature type="region of interest" description="Disordered" evidence="16">
    <location>
        <begin position="459"/>
        <end position="489"/>
    </location>
</feature>
<dbReference type="GO" id="GO:0043565">
    <property type="term" value="F:sequence-specific DNA binding"/>
    <property type="evidence" value="ECO:0007669"/>
    <property type="project" value="InterPro"/>
</dbReference>
<feature type="compositionally biased region" description="Low complexity" evidence="16">
    <location>
        <begin position="604"/>
        <end position="618"/>
    </location>
</feature>
<evidence type="ECO:0000256" key="13">
    <source>
        <dbReference type="ARBA" id="ARBA00023163"/>
    </source>
</evidence>
<dbReference type="FunFam" id="1.10.10.60:FF:000052">
    <property type="entry name" value="Arginine-glutamic acid dipeptide (RE) repeats"/>
    <property type="match status" value="1"/>
</dbReference>
<dbReference type="SUPFAM" id="SSF57716">
    <property type="entry name" value="Glucocorticoid receptor-like (DNA-binding domain)"/>
    <property type="match status" value="1"/>
</dbReference>
<dbReference type="InterPro" id="IPR001025">
    <property type="entry name" value="BAH_dom"/>
</dbReference>
<accession>A0A7K6IWJ8</accession>
<keyword evidence="3" id="KW-0678">Repressor</keyword>
<feature type="compositionally biased region" description="Basic and acidic residues" evidence="16">
    <location>
        <begin position="619"/>
        <end position="635"/>
    </location>
</feature>
<evidence type="ECO:0000256" key="12">
    <source>
        <dbReference type="ARBA" id="ARBA00023054"/>
    </source>
</evidence>
<evidence type="ECO:0000259" key="19">
    <source>
        <dbReference type="PROSITE" id="PS51293"/>
    </source>
</evidence>
<feature type="compositionally biased region" description="Basic and acidic residues" evidence="16">
    <location>
        <begin position="1"/>
        <end position="38"/>
    </location>
</feature>
<keyword evidence="7" id="KW-0863">Zinc-finger</keyword>
<keyword evidence="9" id="KW-0832">Ubl conjugation</keyword>
<dbReference type="Gene3D" id="2.30.30.490">
    <property type="match status" value="1"/>
</dbReference>
<dbReference type="FunFam" id="4.10.1240.50:FF:000003">
    <property type="entry name" value="Arginine-glutamic acid dipeptide (RE) repeats a"/>
    <property type="match status" value="1"/>
</dbReference>
<feature type="domain" description="BAH" evidence="17">
    <location>
        <begin position="105"/>
        <end position="278"/>
    </location>
</feature>
<evidence type="ECO:0000256" key="8">
    <source>
        <dbReference type="ARBA" id="ARBA00022833"/>
    </source>
</evidence>
<proteinExistence type="predicted"/>
<feature type="region of interest" description="Disordered" evidence="16">
    <location>
        <begin position="537"/>
        <end position="903"/>
    </location>
</feature>
<evidence type="ECO:0000256" key="5">
    <source>
        <dbReference type="ARBA" id="ARBA00022553"/>
    </source>
</evidence>
<feature type="compositionally biased region" description="Low complexity" evidence="16">
    <location>
        <begin position="767"/>
        <end position="782"/>
    </location>
</feature>
<dbReference type="Pfam" id="PF03154">
    <property type="entry name" value="Atrophin-1"/>
    <property type="match status" value="1"/>
</dbReference>
<dbReference type="InterPro" id="IPR009057">
    <property type="entry name" value="Homeodomain-like_sf"/>
</dbReference>
<comment type="subcellular location">
    <subcellularLocation>
        <location evidence="1">Nucleus</location>
    </subcellularLocation>
</comment>
<feature type="region of interest" description="Disordered" evidence="16">
    <location>
        <begin position="952"/>
        <end position="1023"/>
    </location>
</feature>
<evidence type="ECO:0000256" key="3">
    <source>
        <dbReference type="ARBA" id="ARBA00022491"/>
    </source>
</evidence>
<keyword evidence="5" id="KW-0597">Phosphoprotein</keyword>
<evidence type="ECO:0000256" key="4">
    <source>
        <dbReference type="ARBA" id="ARBA00022499"/>
    </source>
</evidence>
<keyword evidence="11" id="KW-0805">Transcription regulation</keyword>
<feature type="compositionally biased region" description="Pro residues" evidence="16">
    <location>
        <begin position="817"/>
        <end position="828"/>
    </location>
</feature>
<keyword evidence="12" id="KW-0175">Coiled coil</keyword>
<feature type="compositionally biased region" description="Polar residues" evidence="16">
    <location>
        <begin position="460"/>
        <end position="469"/>
    </location>
</feature>
<evidence type="ECO:0000256" key="14">
    <source>
        <dbReference type="ARBA" id="ARBA00023242"/>
    </source>
</evidence>
<protein>
    <recommendedName>
        <fullName evidence="15">Arginine-glutamic acid dipeptide repeats protein</fullName>
    </recommendedName>
</protein>
<keyword evidence="14" id="KW-0539">Nucleus</keyword>
<dbReference type="GO" id="GO:0005654">
    <property type="term" value="C:nucleoplasm"/>
    <property type="evidence" value="ECO:0007669"/>
    <property type="project" value="UniProtKB-ARBA"/>
</dbReference>
<dbReference type="CDD" id="cd11661">
    <property type="entry name" value="SANT_MTA3_like"/>
    <property type="match status" value="1"/>
</dbReference>
<dbReference type="InterPro" id="IPR001005">
    <property type="entry name" value="SANT/Myb"/>
</dbReference>
<dbReference type="InterPro" id="IPR002951">
    <property type="entry name" value="Atrophin-like"/>
</dbReference>
<dbReference type="InterPro" id="IPR017884">
    <property type="entry name" value="SANT_dom"/>
</dbReference>
<keyword evidence="2" id="KW-0217">Developmental protein</keyword>
<feature type="compositionally biased region" description="Basic and acidic residues" evidence="16">
    <location>
        <begin position="952"/>
        <end position="982"/>
    </location>
</feature>
<feature type="domain" description="ELM2" evidence="18">
    <location>
        <begin position="279"/>
        <end position="382"/>
    </location>
</feature>
<organism evidence="20 21">
    <name type="scientific">Machaerirhynchus nigripectus</name>
    <dbReference type="NCBI Taxonomy" id="1160894"/>
    <lineage>
        <taxon>Eukaryota</taxon>
        <taxon>Metazoa</taxon>
        <taxon>Chordata</taxon>
        <taxon>Craniata</taxon>
        <taxon>Vertebrata</taxon>
        <taxon>Euteleostomi</taxon>
        <taxon>Archelosauria</taxon>
        <taxon>Archosauria</taxon>
        <taxon>Dinosauria</taxon>
        <taxon>Saurischia</taxon>
        <taxon>Theropoda</taxon>
        <taxon>Coelurosauria</taxon>
        <taxon>Aves</taxon>
        <taxon>Neognathae</taxon>
        <taxon>Neoaves</taxon>
        <taxon>Telluraves</taxon>
        <taxon>Australaves</taxon>
        <taxon>Passeriformes</taxon>
        <taxon>Corvoidea</taxon>
        <taxon>Dicruridae</taxon>
        <taxon>Machaerirhynchus</taxon>
    </lineage>
</organism>
<feature type="compositionally biased region" description="Low complexity" evidence="16">
    <location>
        <begin position="723"/>
        <end position="749"/>
    </location>
</feature>
<reference evidence="20 21" key="1">
    <citation type="submission" date="2019-09" db="EMBL/GenBank/DDBJ databases">
        <title>Bird 10,000 Genomes (B10K) Project - Family phase.</title>
        <authorList>
            <person name="Zhang G."/>
        </authorList>
    </citation>
    <scope>NUCLEOTIDE SEQUENCE [LARGE SCALE GENOMIC DNA]</scope>
    <source>
        <strain evidence="20">B10K-DU-029-43</strain>
        <tissue evidence="20">Heart</tissue>
    </source>
</reference>
<keyword evidence="21" id="KW-1185">Reference proteome</keyword>
<dbReference type="PROSITE" id="PS51156">
    <property type="entry name" value="ELM2"/>
    <property type="match status" value="1"/>
</dbReference>
<evidence type="ECO:0000259" key="17">
    <source>
        <dbReference type="PROSITE" id="PS51038"/>
    </source>
</evidence>
<evidence type="ECO:0000256" key="15">
    <source>
        <dbReference type="ARBA" id="ARBA00068839"/>
    </source>
</evidence>
<dbReference type="PROSITE" id="PS51293">
    <property type="entry name" value="SANT"/>
    <property type="match status" value="1"/>
</dbReference>
<dbReference type="PROSITE" id="PS51038">
    <property type="entry name" value="BAH"/>
    <property type="match status" value="1"/>
</dbReference>
<dbReference type="GO" id="GO:0003682">
    <property type="term" value="F:chromatin binding"/>
    <property type="evidence" value="ECO:0007669"/>
    <property type="project" value="InterPro"/>
</dbReference>
<dbReference type="Pfam" id="PF00249">
    <property type="entry name" value="Myb_DNA-binding"/>
    <property type="match status" value="1"/>
</dbReference>
<dbReference type="PANTHER" id="PTHR13859:SF12">
    <property type="entry name" value="ARGININE-GLUTAMIC ACID DIPEPTIDE REPEATS PROTEIN"/>
    <property type="match status" value="1"/>
</dbReference>
<feature type="non-terminal residue" evidence="20">
    <location>
        <position position="1"/>
    </location>
</feature>
<gene>
    <name evidence="20" type="primary">Rere_1</name>
    <name evidence="20" type="ORF">MACNIG_R06404</name>
</gene>
<feature type="domain" description="SANT" evidence="19">
    <location>
        <begin position="386"/>
        <end position="438"/>
    </location>
</feature>
<feature type="region of interest" description="Disordered" evidence="16">
    <location>
        <begin position="143"/>
        <end position="165"/>
    </location>
</feature>
<evidence type="ECO:0000256" key="16">
    <source>
        <dbReference type="SAM" id="MobiDB-lite"/>
    </source>
</evidence>
<keyword evidence="4" id="KW-1017">Isopeptide bond</keyword>
<dbReference type="SUPFAM" id="SSF46689">
    <property type="entry name" value="Homeodomain-like"/>
    <property type="match status" value="1"/>
</dbReference>
<dbReference type="Proteomes" id="UP000574967">
    <property type="component" value="Unassembled WGS sequence"/>
</dbReference>
<dbReference type="Pfam" id="PF01426">
    <property type="entry name" value="BAH"/>
    <property type="match status" value="1"/>
</dbReference>
<evidence type="ECO:0000313" key="20">
    <source>
        <dbReference type="EMBL" id="NWV91884.1"/>
    </source>
</evidence>
<evidence type="ECO:0000256" key="6">
    <source>
        <dbReference type="ARBA" id="ARBA00022723"/>
    </source>
</evidence>
<dbReference type="SMART" id="SM01189">
    <property type="entry name" value="ELM2"/>
    <property type="match status" value="1"/>
</dbReference>
<evidence type="ECO:0000256" key="11">
    <source>
        <dbReference type="ARBA" id="ARBA00023015"/>
    </source>
</evidence>
<dbReference type="PANTHER" id="PTHR13859">
    <property type="entry name" value="ATROPHIN-RELATED"/>
    <property type="match status" value="1"/>
</dbReference>
<feature type="compositionally biased region" description="Basic and acidic residues" evidence="16">
    <location>
        <begin position="685"/>
        <end position="705"/>
    </location>
</feature>
<keyword evidence="8" id="KW-0862">Zinc</keyword>
<keyword evidence="10" id="KW-0007">Acetylation</keyword>
<dbReference type="SMART" id="SM00717">
    <property type="entry name" value="SANT"/>
    <property type="match status" value="1"/>
</dbReference>
<keyword evidence="6" id="KW-0479">Metal-binding</keyword>
<dbReference type="InterPro" id="IPR000949">
    <property type="entry name" value="ELM2_dom"/>
</dbReference>
<comment type="caution">
    <text evidence="20">The sequence shown here is derived from an EMBL/GenBank/DDBJ whole genome shotgun (WGS) entry which is preliminary data.</text>
</comment>
<dbReference type="InterPro" id="IPR000679">
    <property type="entry name" value="Znf_GATA"/>
</dbReference>
<evidence type="ECO:0000256" key="7">
    <source>
        <dbReference type="ARBA" id="ARBA00022771"/>
    </source>
</evidence>
<evidence type="ECO:0000256" key="9">
    <source>
        <dbReference type="ARBA" id="ARBA00022843"/>
    </source>
</evidence>
<dbReference type="Pfam" id="PF01448">
    <property type="entry name" value="ELM2"/>
    <property type="match status" value="1"/>
</dbReference>
<dbReference type="SMART" id="SM00401">
    <property type="entry name" value="ZnF_GATA"/>
    <property type="match status" value="1"/>
</dbReference>
<evidence type="ECO:0000313" key="21">
    <source>
        <dbReference type="Proteomes" id="UP000574967"/>
    </source>
</evidence>
<dbReference type="SMART" id="SM00439">
    <property type="entry name" value="BAH"/>
    <property type="match status" value="1"/>
</dbReference>
<sequence>MTADKEKDKDKEKDRDRDRDRDKERDKRDKARESENSRPRRSCTLEGGAKNYAESDHSEDEDNDNNSATTEESTKKSKKKPPKKKSRYERTDNGEITSFITEDDVVYRPGDCVYIESRRPNTPYFICSIQDFKLVRNVFTSPPPSPAPLSRGESASEQKGCASRGVWGQSKRDHLLMNVKWYYRQSEVPDSVYQHLVQDRHNENDSGRELVITDPVIKNRELFISDYVDTYHAAALRGKCNISHFSDIFAAREFKARVDSFFYILGYNPETRRLNSTQGEIRVGPSHQAKLPDLQPFPSPDGDTVTQHEELVWMPGVNDCDLLMYLRAARSMAAFAGMCDGGSTEDGCVAASRDDTTLNALNTLHESNYDAGKALQRLVKKPVPKLIEKCWTEDEVKRFIKGLRQYGKNFFRIRKELLPNKETGELITFYYYWKKTPEAASSRAHRRHRRQAVFRRIKTRTASTPVNTPSRPPSSEFLDLSSASEDDFDSEDSEQELKGYACRHCFTTTSKDWHHGGRENILLCTDCRIHFKKYGELPPIEKPVDPPPFMFKPVKEEDDGLSGKHSMRTRRSRGSMSTLRSGRKKQAASPDGRASPIAEDVRSSGRNSPSAASTSSNDSKAESVKKSTKKIKEEVSSPLKNSKRQREKAASDTEEPDRSNAKKSKTQEISRPNSPSEGEGEGESSDSRSVNDEGSSDPKDIDQDNRSTSPSIPSPQDNESDSDSSAQQQVLQAQPQVLQAPSGSAQAAAPTPPVPAPLPAPPPPLQLMPQSQPLQSSQAQPPVLTQSQSLPPPASHPSSGLHQVSSQPPFSQHPFVPGGPPSITPPSCPSTSTPPTVPGIPLQTPISTSAASSGTVPVVTACTLPPIQIKEEVPDEAEEPESPPPPPRSPSPEPTVVDIPSHASQSARFYKHLDRGYNSCSRADLYFMPLAGSKLAKKREEAIEKAKREAEQKAREEREREKEKEKEREREREREREAERAAQKVSSSSHEGRLGESQLSGPAHMRPSFEPPPTTIAAVPPYIGPDTPALRTLSEYARPHVMSPTNRNHPFFVPLNPTDPLLAYHMPGLYNVDPAIRERELREREIREREIRERELRERMKPGFEVKPPELDALHPATNPMEHFARHGALTIPPTAGPHPFASFHPGLNPLERERLALAGPQLRPEMSYPDRLAAERIHAERMASLTNDPLARLQMFNVTPHHHQHSHIHSHLHLHQQDPLHQGSAGPVHPLVDPLAAGPHLARFPYPPGTIPNPLLGQPPHEHEMLRHPVFGTPYPRDLPGAIPPPMSAAHQLQAMHAQSAELQRLAMEQQWLHGHPHMHGGHLPSQEDYYSRLKKEGDKQL</sequence>
<dbReference type="Gene3D" id="4.10.1240.50">
    <property type="match status" value="1"/>
</dbReference>
<dbReference type="CDD" id="cd04709">
    <property type="entry name" value="BAH_MTA"/>
    <property type="match status" value="1"/>
</dbReference>
<dbReference type="EMBL" id="VZRQ01003867">
    <property type="protein sequence ID" value="NWV91884.1"/>
    <property type="molecule type" value="Genomic_DNA"/>
</dbReference>
<dbReference type="Pfam" id="PF00320">
    <property type="entry name" value="GATA"/>
    <property type="match status" value="1"/>
</dbReference>
<feature type="compositionally biased region" description="Pro residues" evidence="16">
    <location>
        <begin position="882"/>
        <end position="893"/>
    </location>
</feature>
<dbReference type="Gene3D" id="1.10.10.60">
    <property type="entry name" value="Homeodomain-like"/>
    <property type="match status" value="1"/>
</dbReference>
<feature type="region of interest" description="Disordered" evidence="16">
    <location>
        <begin position="1"/>
        <end position="92"/>
    </location>
</feature>
<feature type="compositionally biased region" description="Low complexity" evidence="16">
    <location>
        <begin position="474"/>
        <end position="483"/>
    </location>
</feature>
<dbReference type="CDD" id="cd00202">
    <property type="entry name" value="ZnF_GATA"/>
    <property type="match status" value="1"/>
</dbReference>
<feature type="compositionally biased region" description="Polar residues" evidence="16">
    <location>
        <begin position="706"/>
        <end position="717"/>
    </location>
</feature>
<feature type="compositionally biased region" description="Polar residues" evidence="16">
    <location>
        <begin position="844"/>
        <end position="855"/>
    </location>
</feature>
<keyword evidence="13" id="KW-0804">Transcription</keyword>
<dbReference type="InterPro" id="IPR043151">
    <property type="entry name" value="BAH_sf"/>
</dbReference>
<feature type="compositionally biased region" description="Pro residues" evidence="16">
    <location>
        <begin position="750"/>
        <end position="766"/>
    </location>
</feature>
<evidence type="ECO:0000256" key="10">
    <source>
        <dbReference type="ARBA" id="ARBA00022990"/>
    </source>
</evidence>
<feature type="compositionally biased region" description="Polar residues" evidence="16">
    <location>
        <begin position="796"/>
        <end position="810"/>
    </location>
</feature>
<dbReference type="GO" id="GO:0003714">
    <property type="term" value="F:transcription corepressor activity"/>
    <property type="evidence" value="ECO:0007669"/>
    <property type="project" value="TreeGrafter"/>
</dbReference>
<feature type="non-terminal residue" evidence="20">
    <location>
        <position position="1343"/>
    </location>
</feature>
<name>A0A7K6IWJ8_9CORV</name>
<feature type="compositionally biased region" description="Basic residues" evidence="16">
    <location>
        <begin position="76"/>
        <end position="87"/>
    </location>
</feature>